<evidence type="ECO:0000256" key="1">
    <source>
        <dbReference type="ARBA" id="ARBA00022737"/>
    </source>
</evidence>
<reference evidence="4" key="1">
    <citation type="journal article" date="2018" name="Nat. Commun.">
        <title>Diversity and evolution of the emerging Pandoraviridae family.</title>
        <authorList>
            <person name="Legendre M."/>
            <person name="Fabre E."/>
            <person name="Poirot O."/>
            <person name="Jeudy S."/>
            <person name="Lartigue A."/>
            <person name="Alempic J.M."/>
            <person name="Beucher L."/>
            <person name="Philippe N."/>
            <person name="Bertaux L."/>
            <person name="Christo-Foroux E."/>
            <person name="Labadie K."/>
            <person name="Coute Y."/>
            <person name="Abergel C."/>
            <person name="Claverie J.M."/>
        </authorList>
    </citation>
    <scope>NUCLEOTIDE SEQUENCE [LARGE SCALE GENOMIC DNA]</scope>
    <source>
        <strain evidence="4">Quercus</strain>
    </source>
</reference>
<gene>
    <name evidence="4" type="ORF">pqer_cds_710</name>
</gene>
<dbReference type="GeneID" id="36844273"/>
<accession>A0A2U7U9R0</accession>
<dbReference type="Gene3D" id="2.20.110.10">
    <property type="entry name" value="Histone H3 K4-specific methyltransferase SET7/9 N-terminal domain"/>
    <property type="match status" value="4"/>
</dbReference>
<dbReference type="SMART" id="SM00698">
    <property type="entry name" value="MORN"/>
    <property type="match status" value="8"/>
</dbReference>
<evidence type="ECO:0000313" key="4">
    <source>
        <dbReference type="EMBL" id="AVK75132.1"/>
    </source>
</evidence>
<protein>
    <submittedName>
        <fullName evidence="4">Morn repeat domain containing protein</fullName>
    </submittedName>
</protein>
<dbReference type="KEGG" id="vg:36844273"/>
<proteinExistence type="predicted"/>
<name>A0A2U7U9R0_9VIRU</name>
<dbReference type="SUPFAM" id="SSF81383">
    <property type="entry name" value="F-box domain"/>
    <property type="match status" value="1"/>
</dbReference>
<dbReference type="InterPro" id="IPR003409">
    <property type="entry name" value="MORN"/>
</dbReference>
<sequence length="501" mass="55482">MCTANSTNAPLCPQDGSPFDDLPIEVALHVLKFFAKDDVTKDVVALLHWSATCKRHRQLAMDASVWRHLCERHFGPPLHLQFLAMGKDWLWLYRAQACPVDVSKGPPGPWVGAKSLANMYRGAMVYWGDLFNGRPDGYGLMLNMPGKRYLEPARTSDDAGAQPTSRYEGHWKAGKMHGYGIKVDFDGDVYDGDWEAGKKNGYGRYVWADDKSIYEGEWKRDQRHGHGTMTYVDGRQYKGQWHEDQTHGYGGCVWPDGAIYRGGWKKGWRHGCGSMFYRDGARYDGHWRKSKCHGYGEWVSAAGDPHRRGLYYRIDRHLSILAVADDTVYNNPDNDQHPPSEDRQASVGSAAGSGGSSYYGWWVDGVMSGHGVCRWPNGLEYVGMFENDAIGGHGVYAYPDGTRVAATWDGPNIVHAVATRPDGFRYDGLWHKTRGSTGRGSCLYPDGSRIVGTWDGNKALDGEIVTHRTVGPPCDPSAPCMACGAMAERSIAVAAACLSPT</sequence>
<dbReference type="EMBL" id="MG011689">
    <property type="protein sequence ID" value="AVK75132.1"/>
    <property type="molecule type" value="Genomic_DNA"/>
</dbReference>
<dbReference type="InterPro" id="IPR001810">
    <property type="entry name" value="F-box_dom"/>
</dbReference>
<organism evidence="4">
    <name type="scientific">Pandoravirus quercus</name>
    <dbReference type="NCBI Taxonomy" id="2107709"/>
    <lineage>
        <taxon>Viruses</taxon>
        <taxon>Pandoravirus</taxon>
    </lineage>
</organism>
<dbReference type="PANTHER" id="PTHR43215">
    <property type="entry name" value="RADIAL SPOKE HEAD 1 HOMOLOG"/>
    <property type="match status" value="1"/>
</dbReference>
<dbReference type="RefSeq" id="YP_009483401.1">
    <property type="nucleotide sequence ID" value="NC_037667.1"/>
</dbReference>
<feature type="region of interest" description="Disordered" evidence="2">
    <location>
        <begin position="329"/>
        <end position="349"/>
    </location>
</feature>
<keyword evidence="1" id="KW-0677">Repeat</keyword>
<dbReference type="InterPro" id="IPR036047">
    <property type="entry name" value="F-box-like_dom_sf"/>
</dbReference>
<dbReference type="Gene3D" id="1.20.1280.50">
    <property type="match status" value="1"/>
</dbReference>
<dbReference type="Pfam" id="PF02493">
    <property type="entry name" value="MORN"/>
    <property type="match status" value="9"/>
</dbReference>
<dbReference type="Proteomes" id="UP000248852">
    <property type="component" value="Segment"/>
</dbReference>
<dbReference type="PANTHER" id="PTHR43215:SF14">
    <property type="entry name" value="RADIAL SPOKE HEAD 1 HOMOLOG"/>
    <property type="match status" value="1"/>
</dbReference>
<evidence type="ECO:0000256" key="2">
    <source>
        <dbReference type="SAM" id="MobiDB-lite"/>
    </source>
</evidence>
<evidence type="ECO:0000259" key="3">
    <source>
        <dbReference type="Pfam" id="PF12937"/>
    </source>
</evidence>
<dbReference type="SUPFAM" id="SSF82185">
    <property type="entry name" value="Histone H3 K4-specific methyltransferase SET7/9 N-terminal domain"/>
    <property type="match status" value="3"/>
</dbReference>
<feature type="domain" description="F-box" evidence="3">
    <location>
        <begin position="19"/>
        <end position="71"/>
    </location>
</feature>
<feature type="compositionally biased region" description="Basic and acidic residues" evidence="2">
    <location>
        <begin position="334"/>
        <end position="344"/>
    </location>
</feature>
<dbReference type="Pfam" id="PF12937">
    <property type="entry name" value="F-box-like"/>
    <property type="match status" value="1"/>
</dbReference>